<feature type="repeat" description="CHCR" evidence="2">
    <location>
        <begin position="1479"/>
        <end position="1638"/>
    </location>
</feature>
<dbReference type="GO" id="GO:0005198">
    <property type="term" value="F:structural molecule activity"/>
    <property type="evidence" value="ECO:0007669"/>
    <property type="project" value="InterPro"/>
</dbReference>
<dbReference type="GO" id="GO:0030130">
    <property type="term" value="C:clathrin coat of trans-Golgi network vesicle"/>
    <property type="evidence" value="ECO:0007669"/>
    <property type="project" value="InterPro"/>
</dbReference>
<dbReference type="InterPro" id="IPR055358">
    <property type="entry name" value="CHCR"/>
</dbReference>
<name>A0A132NZG0_GIAIN</name>
<dbReference type="InterPro" id="IPR016025">
    <property type="entry name" value="Clathrin_H-chain_N"/>
</dbReference>
<dbReference type="InterPro" id="IPR016024">
    <property type="entry name" value="ARM-type_fold"/>
</dbReference>
<dbReference type="GO" id="GO:0071439">
    <property type="term" value="C:clathrin complex"/>
    <property type="evidence" value="ECO:0007669"/>
    <property type="project" value="InterPro"/>
</dbReference>
<comment type="subcellular location">
    <subcellularLocation>
        <location evidence="1">Cytoplasmic vesicle membrane</location>
        <topology evidence="1">Peripheral membrane protein</topology>
        <orientation evidence="1">Cytoplasmic side</orientation>
    </subcellularLocation>
    <subcellularLocation>
        <location evidence="1">Membrane</location>
        <location evidence="1">Coated pit</location>
        <topology evidence="1">Peripheral membrane protein</topology>
        <orientation evidence="1">Cytoplasmic side</orientation>
    </subcellularLocation>
</comment>
<dbReference type="Gene3D" id="2.130.10.110">
    <property type="entry name" value="Clathrin heavy-chain terminal domain"/>
    <property type="match status" value="1"/>
</dbReference>
<dbReference type="SUPFAM" id="SSF48371">
    <property type="entry name" value="ARM repeat"/>
    <property type="match status" value="4"/>
</dbReference>
<feature type="repeat" description="CHCR" evidence="2">
    <location>
        <begin position="1131"/>
        <end position="1286"/>
    </location>
</feature>
<keyword evidence="1" id="KW-0472">Membrane</keyword>
<dbReference type="EMBL" id="JXTI01000008">
    <property type="protein sequence ID" value="KWX15450.1"/>
    <property type="molecule type" value="Genomic_DNA"/>
</dbReference>
<gene>
    <name evidence="3" type="ORF">QR46_0544</name>
</gene>
<keyword evidence="1" id="KW-0168">Coated pit</keyword>
<proteinExistence type="inferred from homology"/>
<dbReference type="PANTHER" id="PTHR10292">
    <property type="entry name" value="CLATHRIN HEAVY CHAIN RELATED"/>
    <property type="match status" value="1"/>
</dbReference>
<dbReference type="GO" id="GO:0006898">
    <property type="term" value="P:receptor-mediated endocytosis"/>
    <property type="evidence" value="ECO:0007669"/>
    <property type="project" value="TreeGrafter"/>
</dbReference>
<protein>
    <recommendedName>
        <fullName evidence="1">Clathrin heavy chain</fullName>
    </recommendedName>
</protein>
<organism evidence="3 4">
    <name type="scientific">Giardia duodenalis assemblage B</name>
    <dbReference type="NCBI Taxonomy" id="1394984"/>
    <lineage>
        <taxon>Eukaryota</taxon>
        <taxon>Metamonada</taxon>
        <taxon>Diplomonadida</taxon>
        <taxon>Hexamitidae</taxon>
        <taxon>Giardiinae</taxon>
        <taxon>Giardia</taxon>
    </lineage>
</organism>
<reference evidence="3 4" key="1">
    <citation type="journal article" date="2015" name="Mol. Biochem. Parasitol.">
        <title>Identification of polymorphic genes for use in assemblage B genotyping assays through comparative genomics of multiple assemblage B Giardia duodenalis isolates.</title>
        <authorList>
            <person name="Wielinga C."/>
            <person name="Thompson R.C."/>
            <person name="Monis P."/>
            <person name="Ryan U."/>
        </authorList>
    </citation>
    <scope>NUCLEOTIDE SEQUENCE [LARGE SCALE GENOMIC DNA]</scope>
    <source>
        <strain evidence="3 4">BAH15c1</strain>
    </source>
</reference>
<accession>A0A132NZG0</accession>
<dbReference type="PIRSF" id="PIRSF002290">
    <property type="entry name" value="Clathrin_H_chain"/>
    <property type="match status" value="1"/>
</dbReference>
<dbReference type="PROSITE" id="PS50236">
    <property type="entry name" value="CHCR"/>
    <property type="match status" value="3"/>
</dbReference>
<dbReference type="Gene3D" id="1.25.40.730">
    <property type="match status" value="1"/>
</dbReference>
<evidence type="ECO:0000313" key="4">
    <source>
        <dbReference type="Proteomes" id="UP000070089"/>
    </source>
</evidence>
<dbReference type="GO" id="GO:0006886">
    <property type="term" value="P:intracellular protein transport"/>
    <property type="evidence" value="ECO:0007669"/>
    <property type="project" value="UniProtKB-UniRule"/>
</dbReference>
<dbReference type="InterPro" id="IPR011990">
    <property type="entry name" value="TPR-like_helical_dom_sf"/>
</dbReference>
<dbReference type="InterPro" id="IPR016341">
    <property type="entry name" value="Clathrin_heavy_chain"/>
</dbReference>
<dbReference type="VEuPathDB" id="GiardiaDB:QR46_0544"/>
<dbReference type="Pfam" id="PF13838">
    <property type="entry name" value="Clathrin_H_link"/>
    <property type="match status" value="1"/>
</dbReference>
<evidence type="ECO:0000256" key="2">
    <source>
        <dbReference type="PROSITE-ProRule" id="PRU01006"/>
    </source>
</evidence>
<comment type="similarity">
    <text evidence="1">Belongs to the clathrin heavy chain family.</text>
</comment>
<keyword evidence="1" id="KW-0968">Cytoplasmic vesicle</keyword>
<dbReference type="GO" id="GO:0032051">
    <property type="term" value="F:clathrin light chain binding"/>
    <property type="evidence" value="ECO:0007669"/>
    <property type="project" value="InterPro"/>
</dbReference>
<dbReference type="Proteomes" id="UP000070089">
    <property type="component" value="Unassembled WGS sequence"/>
</dbReference>
<dbReference type="PANTHER" id="PTHR10292:SF1">
    <property type="entry name" value="CLATHRIN HEAVY CHAIN"/>
    <property type="match status" value="1"/>
</dbReference>
<dbReference type="Gene3D" id="1.25.40.10">
    <property type="entry name" value="Tetratricopeptide repeat domain"/>
    <property type="match status" value="1"/>
</dbReference>
<dbReference type="SUPFAM" id="SSF50989">
    <property type="entry name" value="Clathrin heavy-chain terminal domain"/>
    <property type="match status" value="1"/>
</dbReference>
<dbReference type="Pfam" id="PF00637">
    <property type="entry name" value="Clathrin"/>
    <property type="match status" value="4"/>
</dbReference>
<evidence type="ECO:0000256" key="1">
    <source>
        <dbReference type="PIRNR" id="PIRNR002290"/>
    </source>
</evidence>
<dbReference type="OrthoDB" id="2113814at2759"/>
<dbReference type="InterPro" id="IPR000547">
    <property type="entry name" value="Clathrin_H-chain/VPS_repeat"/>
</dbReference>
<evidence type="ECO:0000313" key="3">
    <source>
        <dbReference type="EMBL" id="KWX15450.1"/>
    </source>
</evidence>
<dbReference type="GO" id="GO:0030132">
    <property type="term" value="C:clathrin coat of coated pit"/>
    <property type="evidence" value="ECO:0007669"/>
    <property type="project" value="InterPro"/>
</dbReference>
<dbReference type="SMART" id="SM00299">
    <property type="entry name" value="CLH"/>
    <property type="match status" value="2"/>
</dbReference>
<dbReference type="FunFam" id="2.130.10.110:FF:000012">
    <property type="entry name" value="Clathrin heavy chain"/>
    <property type="match status" value="1"/>
</dbReference>
<sequence length="1874" mass="207694">MASALSINELFTLRDAQVPEGSCSPEHLTVSSSSGICVCLATGEAANLTVVNTANPQATKTFPIQAQYAIQHRKNPNIVVLRTPTLLQTLDVSTMTPYGRFDFPNPIGVDYWSWATDEKLALVCPDAVYFWNCMTGEFSPGFARDVSLTSTYSNSRITDLVVSSDADWVAITALGTDQANHTQGMIQLYCFSRAYTRMLSGQCVTFVDWQLDATKPKTTLLAYAHKPTGSQEITINIMEPAPQVGSDGVSISGFTTKAVQATVSAALVGVDHPLFLRGKEKYGFLYMFSKQGNVTLVDIYSGLLIYQGPISGEMVFAVGTCYEGGTFSDTHDFIGITTDGRCYGIGVDKVNLVNYIMTKRSQPDVAYAIALRTGIRGADSLFQQKLDGYISQYQWNEAAELIKIAPAGILRTKATIDRFLAGATFTAPGAPAPIMIYLTRMLENDGKLIIEEESMELAKFLIHTSNISTLESYIKEKRFFATEGLGDYLASVGLEQPSFTTYANAGCHEKAIAWLIAHNQYAIIPQYAQKFPEYTPDYPRIIGQALRQAEQKSDGTSTIESIYQFSLSITQALDIAADGDKILDIADCFADIGRVNEATTILLEVCKRYNYSDDTVIYQSMVIELNRGINQAVVDAIQAKGVLSRINRADITKRSEESGLYQRAFEFCDSDAECRRIASTYAAKTGKSIFSSPRWYGAYIKRAQRFSSPTDDVIKSLFAFQQQMLEITIGGERIYAEHVAMGFALSPIVVSNISLCVTVVKVFEKYGMSNSEALYLFLSMIAPACQDSSIHNFLLRTILQLDSKTLELTHIVSEDQYLDPNECFTIMTTIPPANPDAFLQAFLTLCERFHLGKKLGLFLAESISNKALGKDTFFTLNAMTIVEAFVGGHGVAQAHDLLFGLFEGGVLAVPERPALDAVFSADDLSKLMERPAVQAGCDINKVVDACFTSSRTLKVGRALLEKRLASGTTDTFVHTAFAKLHMEERNGNAKRLLIEDPYIDHALVGSFVLESPTHRTDDFLVGLAMTSLTIGTFGPTATGTDLPDRIVNGECARMLILVAYAGGAYKELAEKLLLHKCSELWQLALVGVMNEDPSSDIIKAITQGGMRPMTMHRDMLLQVLAHSPPIPLDTLNDAQIFVLSSSILAIKNESDAIPRYLQAILEKIITSPGSVHANNPGMQNLLIVTALNTKDYPKVSALIRSTEMHYDQDVIAKACVETAKKNEYPPLYEDAFEVFHRAGRPVDAARVLLENVSIDRGITYANSLGLPDVWSLVGAAQLEKASTYASEDNGRFALKFVCDAITSYSTGKWTSDYRNLIITAFKVAKAFMHTHSIEVRGELAALLEYLKMARVVMAQKGEASSQAEIDTAIMYCLARLNDYDALNEFLESVNPRDSTVIPNRGGIKEVGEKCFAEEHYQAAKHFFAFVGDWSRLSLTLVKLRCLKEAVEAATRAADPECWKAVAAECLEIRDFELAKSVFLNLVLVESELPSIVHYYEEYGFIEELLEVLEAGVEQPQAATYTSMETNIFTILAILYCKYMWIVRKTDPQRLQTYIKAHGNKIHIPTLLHWTRETRLWGEYTYLLAASRDFDKAVVEMIAHPPSSFNHDVMKKIIGRVSNPELVVQVVSFYIDYSPEYLCDFLKACQLGVPNADGSPGIPAALDPIRVISMVKPHNCIPMIKSYLELFTGAHNQEINETLIKIYLESYDDEGLRRLISATTAYDTYALLDNLISEDQTDDMRKLAVGLYGRLNRYDEGIKFGLQNWFYEDAAECAANSGQIEHCEALLRLVCSSQFPTPKIRKEVFAVILIRCGHCIRPDVVMELAWVNRMTDYMMPYMISTLQRYGSAIRTLAGSIAETRGVVQNSQSQPRQASF</sequence>
<comment type="function">
    <text evidence="1">Clathrin is the major protein of the polyhedral coat of coated pits and vesicles.</text>
</comment>
<comment type="caution">
    <text evidence="3">The sequence shown here is derived from an EMBL/GenBank/DDBJ whole genome shotgun (WGS) entry which is preliminary data.</text>
</comment>
<feature type="repeat" description="CHCR" evidence="2">
    <location>
        <begin position="1311"/>
        <end position="1474"/>
    </location>
</feature>